<dbReference type="CDD" id="cd00086">
    <property type="entry name" value="homeodomain"/>
    <property type="match status" value="1"/>
</dbReference>
<feature type="region of interest" description="Disordered" evidence="6">
    <location>
        <begin position="190"/>
        <end position="210"/>
    </location>
</feature>
<evidence type="ECO:0000256" key="6">
    <source>
        <dbReference type="SAM" id="MobiDB-lite"/>
    </source>
</evidence>
<organism evidence="8 9">
    <name type="scientific">Drosophila kikkawai</name>
    <name type="common">Fruit fly</name>
    <dbReference type="NCBI Taxonomy" id="30033"/>
    <lineage>
        <taxon>Eukaryota</taxon>
        <taxon>Metazoa</taxon>
        <taxon>Ecdysozoa</taxon>
        <taxon>Arthropoda</taxon>
        <taxon>Hexapoda</taxon>
        <taxon>Insecta</taxon>
        <taxon>Pterygota</taxon>
        <taxon>Neoptera</taxon>
        <taxon>Endopterygota</taxon>
        <taxon>Diptera</taxon>
        <taxon>Brachycera</taxon>
        <taxon>Muscomorpha</taxon>
        <taxon>Ephydroidea</taxon>
        <taxon>Drosophilidae</taxon>
        <taxon>Drosophila</taxon>
        <taxon>Sophophora</taxon>
    </lineage>
</organism>
<proteinExistence type="predicted"/>
<feature type="region of interest" description="Disordered" evidence="6">
    <location>
        <begin position="280"/>
        <end position="299"/>
    </location>
</feature>
<evidence type="ECO:0000256" key="2">
    <source>
        <dbReference type="ARBA" id="ARBA00023125"/>
    </source>
</evidence>
<dbReference type="InterPro" id="IPR001356">
    <property type="entry name" value="HD"/>
</dbReference>
<reference evidence="8" key="1">
    <citation type="submission" date="2025-05" db="UniProtKB">
        <authorList>
            <consortium name="RefSeq"/>
        </authorList>
    </citation>
    <scope>NUCLEOTIDE SEQUENCE [LARGE SCALE GENOMIC DNA]</scope>
    <source>
        <strain evidence="8">14028-0561.14</strain>
    </source>
</reference>
<dbReference type="RefSeq" id="XP_070140521.1">
    <property type="nucleotide sequence ID" value="XM_070284420.1"/>
</dbReference>
<accession>A0ABM4GCS2</accession>
<evidence type="ECO:0000313" key="8">
    <source>
        <dbReference type="Proteomes" id="UP001652661"/>
    </source>
</evidence>
<dbReference type="Gene3D" id="1.10.10.60">
    <property type="entry name" value="Homeodomain-like"/>
    <property type="match status" value="1"/>
</dbReference>
<reference evidence="9" key="2">
    <citation type="submission" date="2025-08" db="UniProtKB">
        <authorList>
            <consortium name="RefSeq"/>
        </authorList>
    </citation>
    <scope>IDENTIFICATION</scope>
    <source>
        <strain evidence="9">14028-0561.14</strain>
        <tissue evidence="9">Whole fly</tissue>
    </source>
</reference>
<dbReference type="GeneID" id="108072926"/>
<feature type="DNA-binding region" description="Homeobox" evidence="5">
    <location>
        <begin position="112"/>
        <end position="174"/>
    </location>
</feature>
<dbReference type="SUPFAM" id="SSF46689">
    <property type="entry name" value="Homeodomain-like"/>
    <property type="match status" value="1"/>
</dbReference>
<keyword evidence="3 5" id="KW-0371">Homeobox</keyword>
<feature type="compositionally biased region" description="Basic and acidic residues" evidence="6">
    <location>
        <begin position="287"/>
        <end position="298"/>
    </location>
</feature>
<dbReference type="GO" id="GO:0003677">
    <property type="term" value="F:DNA binding"/>
    <property type="evidence" value="ECO:0007669"/>
    <property type="project" value="UniProtKB-KW"/>
</dbReference>
<feature type="compositionally biased region" description="Polar residues" evidence="6">
    <location>
        <begin position="331"/>
        <end position="344"/>
    </location>
</feature>
<evidence type="ECO:0000259" key="7">
    <source>
        <dbReference type="PROSITE" id="PS50071"/>
    </source>
</evidence>
<evidence type="ECO:0000256" key="5">
    <source>
        <dbReference type="PROSITE-ProRule" id="PRU00108"/>
    </source>
</evidence>
<evidence type="ECO:0000256" key="4">
    <source>
        <dbReference type="ARBA" id="ARBA00023242"/>
    </source>
</evidence>
<feature type="region of interest" description="Disordered" evidence="6">
    <location>
        <begin position="322"/>
        <end position="344"/>
    </location>
</feature>
<evidence type="ECO:0000313" key="9">
    <source>
        <dbReference type="RefSeq" id="XP_070140521.1"/>
    </source>
</evidence>
<gene>
    <name evidence="9" type="primary">achi</name>
</gene>
<dbReference type="Proteomes" id="UP001652661">
    <property type="component" value="Chromosome 2R"/>
</dbReference>
<name>A0ABM4GCS2_DROKI</name>
<feature type="domain" description="Homeobox" evidence="7">
    <location>
        <begin position="110"/>
        <end position="173"/>
    </location>
</feature>
<protein>
    <submittedName>
        <fullName evidence="9">Homeobox protein PKNOX2 isoform X2</fullName>
    </submittedName>
</protein>
<comment type="subcellular location">
    <subcellularLocation>
        <location evidence="1 5">Nucleus</location>
    </subcellularLocation>
</comment>
<keyword evidence="8" id="KW-1185">Reference proteome</keyword>
<dbReference type="SMART" id="SM00389">
    <property type="entry name" value="HOX"/>
    <property type="match status" value="1"/>
</dbReference>
<dbReference type="Pfam" id="PF05920">
    <property type="entry name" value="Homeobox_KN"/>
    <property type="match status" value="1"/>
</dbReference>
<evidence type="ECO:0000256" key="3">
    <source>
        <dbReference type="ARBA" id="ARBA00023155"/>
    </source>
</evidence>
<sequence length="440" mass="48701">MISPEQEHVNLALDRQVRQNIHDMMREANVQASMLDSEVSGRNRFESECSDDINAEGSIAVMEALSGDGLMEDDNSTDQVVVVAAAEDSINDVQNYHDMMVEADQNSNCGSSRKRRGNLPKHSVKILKRWLYDHRYNAYPSDAEKFTLSQDAGLTVLQVCNWFINARRRILPEMIRREGNDPLHFTISRRGKKVSPNSSGSSVAGGQGMNVSGTLDPISVSPVSEVVVGATEEVDGAAGEMHEGIANVLTNFDQYVQGPNGQMVKMEPEYDDSVIYRSETDESTQEFEQRSEEGRFETDDWQSVMKSVFTTEEVTTTNTATTNTANEGVTSGTTSANTSSWNPNQQMATGDAGPLEPLYEATVIPGPTQPEVRENLQTEEVFAITDIENTAEQTSPAPSQSLSREERDNYKCLYYLVETAMAVRQNDTGEDDDDMPVNIF</sequence>
<dbReference type="InterPro" id="IPR008422">
    <property type="entry name" value="KN_HD"/>
</dbReference>
<dbReference type="InterPro" id="IPR050224">
    <property type="entry name" value="TALE_homeobox"/>
</dbReference>
<dbReference type="PROSITE" id="PS50071">
    <property type="entry name" value="HOMEOBOX_2"/>
    <property type="match status" value="1"/>
</dbReference>
<dbReference type="InterPro" id="IPR009057">
    <property type="entry name" value="Homeodomain-like_sf"/>
</dbReference>
<keyword evidence="4 5" id="KW-0539">Nucleus</keyword>
<keyword evidence="2 5" id="KW-0238">DNA-binding</keyword>
<evidence type="ECO:0000256" key="1">
    <source>
        <dbReference type="ARBA" id="ARBA00004123"/>
    </source>
</evidence>
<dbReference type="PANTHER" id="PTHR11850">
    <property type="entry name" value="HOMEOBOX PROTEIN TRANSCRIPTION FACTORS"/>
    <property type="match status" value="1"/>
</dbReference>